<name>A0A0D2NK96_HYPSF</name>
<sequence>MSAQHPPPSPPARLLQVPHDSGASPVSYHNFNDTTACPPLRLPLACAPPCPATPSPLLTPPSALLPPLGRASQRFLGPLMHVSRPHTPRRSGPLHEPPFALSAPPSRAPPVETPAHCDSRRSVLCTLRHRSHPATWMLRAVRPASPSTFPLPASPRFPPICTSPAGIHRAAPSPLYELPIPISAPPRRTAPSVALSPSLTHPISIAPAPVPGFQPVHHSPGAMIRSLCSPYAAWPHDTAVRSCLHLPIRSQPTPADTGFAGPSVSHAGVYVPLCPSHTPPTARFIVPAPRIRYVAPITSTAAPHLPVQHSLDGSSTFNCCHAARPPIAADVNSFYRVHGSPISTSPPGFAARCVCVVPAPLLWLPRRRSPSATLQSGRNSPHTARDAARFSSSCRDIIRSRSRVVVAPRPDPDLHLIVPALRMWNM</sequence>
<feature type="compositionally biased region" description="Pro residues" evidence="1">
    <location>
        <begin position="1"/>
        <end position="11"/>
    </location>
</feature>
<reference evidence="3" key="1">
    <citation type="submission" date="2014-04" db="EMBL/GenBank/DDBJ databases">
        <title>Evolutionary Origins and Diversification of the Mycorrhizal Mutualists.</title>
        <authorList>
            <consortium name="DOE Joint Genome Institute"/>
            <consortium name="Mycorrhizal Genomics Consortium"/>
            <person name="Kohler A."/>
            <person name="Kuo A."/>
            <person name="Nagy L.G."/>
            <person name="Floudas D."/>
            <person name="Copeland A."/>
            <person name="Barry K.W."/>
            <person name="Cichocki N."/>
            <person name="Veneault-Fourrey C."/>
            <person name="LaButti K."/>
            <person name="Lindquist E.A."/>
            <person name="Lipzen A."/>
            <person name="Lundell T."/>
            <person name="Morin E."/>
            <person name="Murat C."/>
            <person name="Riley R."/>
            <person name="Ohm R."/>
            <person name="Sun H."/>
            <person name="Tunlid A."/>
            <person name="Henrissat B."/>
            <person name="Grigoriev I.V."/>
            <person name="Hibbett D.S."/>
            <person name="Martin F."/>
        </authorList>
    </citation>
    <scope>NUCLEOTIDE SEQUENCE [LARGE SCALE GENOMIC DNA]</scope>
    <source>
        <strain evidence="3">FD-334 SS-4</strain>
    </source>
</reference>
<gene>
    <name evidence="2" type="ORF">HYPSUDRAFT_206573</name>
</gene>
<keyword evidence="3" id="KW-1185">Reference proteome</keyword>
<evidence type="ECO:0000313" key="3">
    <source>
        <dbReference type="Proteomes" id="UP000054270"/>
    </source>
</evidence>
<dbReference type="AlphaFoldDB" id="A0A0D2NK96"/>
<accession>A0A0D2NK96</accession>
<dbReference type="EMBL" id="KN817611">
    <property type="protein sequence ID" value="KJA17016.1"/>
    <property type="molecule type" value="Genomic_DNA"/>
</dbReference>
<dbReference type="Proteomes" id="UP000054270">
    <property type="component" value="Unassembled WGS sequence"/>
</dbReference>
<protein>
    <submittedName>
        <fullName evidence="2">Uncharacterized protein</fullName>
    </submittedName>
</protein>
<feature type="region of interest" description="Disordered" evidence="1">
    <location>
        <begin position="1"/>
        <end position="24"/>
    </location>
</feature>
<proteinExistence type="predicted"/>
<organism evidence="2 3">
    <name type="scientific">Hypholoma sublateritium (strain FD-334 SS-4)</name>
    <dbReference type="NCBI Taxonomy" id="945553"/>
    <lineage>
        <taxon>Eukaryota</taxon>
        <taxon>Fungi</taxon>
        <taxon>Dikarya</taxon>
        <taxon>Basidiomycota</taxon>
        <taxon>Agaricomycotina</taxon>
        <taxon>Agaricomycetes</taxon>
        <taxon>Agaricomycetidae</taxon>
        <taxon>Agaricales</taxon>
        <taxon>Agaricineae</taxon>
        <taxon>Strophariaceae</taxon>
        <taxon>Hypholoma</taxon>
    </lineage>
</organism>
<evidence type="ECO:0000256" key="1">
    <source>
        <dbReference type="SAM" id="MobiDB-lite"/>
    </source>
</evidence>
<evidence type="ECO:0000313" key="2">
    <source>
        <dbReference type="EMBL" id="KJA17016.1"/>
    </source>
</evidence>